<dbReference type="InterPro" id="IPR043504">
    <property type="entry name" value="Peptidase_S1_PA_chymotrypsin"/>
</dbReference>
<dbReference type="Pfam" id="PF00089">
    <property type="entry name" value="Trypsin"/>
    <property type="match status" value="1"/>
</dbReference>
<dbReference type="PROSITE" id="PS00134">
    <property type="entry name" value="TRYPSIN_HIS"/>
    <property type="match status" value="1"/>
</dbReference>
<dbReference type="PANTHER" id="PTHR24260">
    <property type="match status" value="1"/>
</dbReference>
<dbReference type="EMBL" id="CP022188">
    <property type="protein sequence ID" value="AWI80647.1"/>
    <property type="molecule type" value="Genomic_DNA"/>
</dbReference>
<dbReference type="InterPro" id="IPR051333">
    <property type="entry name" value="CLIP_Serine_Protease"/>
</dbReference>
<gene>
    <name evidence="3" type="ORF">CEW87_15485</name>
</gene>
<keyword evidence="1" id="KW-0732">Signal</keyword>
<evidence type="ECO:0000313" key="3">
    <source>
        <dbReference type="EMBL" id="AWI80647.1"/>
    </source>
</evidence>
<dbReference type="PANTHER" id="PTHR24260:SF132">
    <property type="entry name" value="PEPTIDASE S1 DOMAIN-CONTAINING PROTEIN"/>
    <property type="match status" value="1"/>
</dbReference>
<evidence type="ECO:0000259" key="2">
    <source>
        <dbReference type="PROSITE" id="PS50240"/>
    </source>
</evidence>
<feature type="chain" id="PRO_5016146249" description="Peptidase S1 domain-containing protein" evidence="1">
    <location>
        <begin position="27"/>
        <end position="402"/>
    </location>
</feature>
<protein>
    <recommendedName>
        <fullName evidence="2">Peptidase S1 domain-containing protein</fullName>
    </recommendedName>
</protein>
<dbReference type="GO" id="GO:0004252">
    <property type="term" value="F:serine-type endopeptidase activity"/>
    <property type="evidence" value="ECO:0007669"/>
    <property type="project" value="InterPro"/>
</dbReference>
<feature type="signal peptide" evidence="1">
    <location>
        <begin position="1"/>
        <end position="26"/>
    </location>
</feature>
<dbReference type="InterPro" id="IPR018114">
    <property type="entry name" value="TRYPSIN_HIS"/>
</dbReference>
<reference evidence="3 4" key="1">
    <citation type="submission" date="2017-06" db="EMBL/GenBank/DDBJ databases">
        <title>Azoarcus sp. TSNA42 complete genome sequence.</title>
        <authorList>
            <person name="Woo J.-H."/>
            <person name="Kim H.-S."/>
        </authorList>
    </citation>
    <scope>NUCLEOTIDE SEQUENCE [LARGE SCALE GENOMIC DNA]</scope>
    <source>
        <strain evidence="3 4">TSNA42</strain>
    </source>
</reference>
<feature type="domain" description="Peptidase S1" evidence="2">
    <location>
        <begin position="44"/>
        <end position="357"/>
    </location>
</feature>
<dbReference type="GO" id="GO:0006508">
    <property type="term" value="P:proteolysis"/>
    <property type="evidence" value="ECO:0007669"/>
    <property type="project" value="InterPro"/>
</dbReference>
<dbReference type="InterPro" id="IPR001254">
    <property type="entry name" value="Trypsin_dom"/>
</dbReference>
<dbReference type="PRINTS" id="PR00722">
    <property type="entry name" value="CHYMOTRYPSIN"/>
</dbReference>
<accession>A0A2U8H3X6</accession>
<proteinExistence type="predicted"/>
<evidence type="ECO:0000256" key="1">
    <source>
        <dbReference type="SAM" id="SignalP"/>
    </source>
</evidence>
<evidence type="ECO:0000313" key="4">
    <source>
        <dbReference type="Proteomes" id="UP000244902"/>
    </source>
</evidence>
<dbReference type="InterPro" id="IPR009003">
    <property type="entry name" value="Peptidase_S1_PA"/>
</dbReference>
<dbReference type="SUPFAM" id="SSF50494">
    <property type="entry name" value="Trypsin-like serine proteases"/>
    <property type="match status" value="1"/>
</dbReference>
<dbReference type="PROSITE" id="PS50240">
    <property type="entry name" value="TRYPSIN_DOM"/>
    <property type="match status" value="1"/>
</dbReference>
<dbReference type="Proteomes" id="UP000244902">
    <property type="component" value="Chromosome"/>
</dbReference>
<name>A0A2U8H3X6_9RHOO</name>
<dbReference type="SMART" id="SM00020">
    <property type="entry name" value="Tryp_SPc"/>
    <property type="match status" value="1"/>
</dbReference>
<dbReference type="AlphaFoldDB" id="A0A2U8H3X6"/>
<dbReference type="RefSeq" id="WP_108974409.1">
    <property type="nucleotide sequence ID" value="NZ_CP022188.1"/>
</dbReference>
<dbReference type="InterPro" id="IPR001314">
    <property type="entry name" value="Peptidase_S1A"/>
</dbReference>
<dbReference type="Gene3D" id="2.40.10.10">
    <property type="entry name" value="Trypsin-like serine proteases"/>
    <property type="match status" value="1"/>
</dbReference>
<sequence length="402" mass="42334">MKAIVRSTLAAATTAFFCLGAGPVCATTISGTYEGFSWIAQSLLIGVTSTGNSSDPTGDSIYHPIYPTYNGAVSLVMNYGAEGSYGCSGSLLSDRRSILTAAHCVSHGAGAANPLSTMVLFQPDAGLAADTRIQTGAVPAAGVSVVAVSDYFVHSEYSGRVIDQNDIAVLRLSDSAPAWTTSYGLYTDPDLAGKDFVVTGYGRLGDGATGSNNLSARLRTGENTYDYRLGDDIFGDQWANVLGYPGTQIEHSWVADFDSGLTQNDSNCLIAMASNMAGAAGSIFCDTGLGAREAAHAPGDSGGAGFVDGLIASVNSYGLTFWSPWGDVDNSLNSSFGELTGYVPVYLHSDWIQSLMYSTVPEPDSRALVLLGLMGLGCLMRRRRPIQHDQRTRGELTSRRIQ</sequence>
<dbReference type="OrthoDB" id="8884718at2"/>
<organism evidence="3 4">
    <name type="scientific">Parazoarcus communis</name>
    <dbReference type="NCBI Taxonomy" id="41977"/>
    <lineage>
        <taxon>Bacteria</taxon>
        <taxon>Pseudomonadati</taxon>
        <taxon>Pseudomonadota</taxon>
        <taxon>Betaproteobacteria</taxon>
        <taxon>Rhodocyclales</taxon>
        <taxon>Zoogloeaceae</taxon>
        <taxon>Parazoarcus</taxon>
    </lineage>
</organism>